<dbReference type="EnsemblMetazoa" id="ADIR002009-RA">
    <property type="protein sequence ID" value="ADIR002009-PA"/>
    <property type="gene ID" value="ADIR002009"/>
</dbReference>
<comment type="subcellular location">
    <subcellularLocation>
        <location evidence="1">Cytoplasm</location>
        <location evidence="1">Cytoskeleton</location>
        <location evidence="1">Microtubule organizing center</location>
        <location evidence="1">Centrosome</location>
        <location evidence="1">Centriole</location>
    </subcellularLocation>
</comment>
<organism evidence="6 7">
    <name type="scientific">Anopheles dirus</name>
    <dbReference type="NCBI Taxonomy" id="7168"/>
    <lineage>
        <taxon>Eukaryota</taxon>
        <taxon>Metazoa</taxon>
        <taxon>Ecdysozoa</taxon>
        <taxon>Arthropoda</taxon>
        <taxon>Hexapoda</taxon>
        <taxon>Insecta</taxon>
        <taxon>Pterygota</taxon>
        <taxon>Neoptera</taxon>
        <taxon>Endopterygota</taxon>
        <taxon>Diptera</taxon>
        <taxon>Nematocera</taxon>
        <taxon>Culicoidea</taxon>
        <taxon>Culicidae</taxon>
        <taxon>Anophelinae</taxon>
        <taxon>Anopheles</taxon>
    </lineage>
</organism>
<feature type="coiled-coil region" evidence="5">
    <location>
        <begin position="98"/>
        <end position="132"/>
    </location>
</feature>
<comment type="similarity">
    <text evidence="4">Belongs to the CEP135/TSGA10 family.</text>
</comment>
<dbReference type="PANTHER" id="PTHR20544:SF0">
    <property type="entry name" value="NUCLEOPROTEIN TPR_MLP1 DOMAIN-CONTAINING PROTEIN"/>
    <property type="match status" value="1"/>
</dbReference>
<name>A0A182N2Z7_9DIPT</name>
<accession>A0A182N2Z7</accession>
<dbReference type="PANTHER" id="PTHR20544">
    <property type="entry name" value="CENTROSOMAL PROTEIN CEP135"/>
    <property type="match status" value="1"/>
</dbReference>
<dbReference type="VEuPathDB" id="VectorBase:ADIR002009"/>
<dbReference type="AlphaFoldDB" id="A0A182N2Z7"/>
<protein>
    <recommendedName>
        <fullName evidence="8">Centrosomal protein of 135 kDa</fullName>
    </recommendedName>
</protein>
<keyword evidence="7" id="KW-1185">Reference proteome</keyword>
<dbReference type="Proteomes" id="UP000075884">
    <property type="component" value="Unassembled WGS sequence"/>
</dbReference>
<reference evidence="6" key="2">
    <citation type="submission" date="2020-05" db="UniProtKB">
        <authorList>
            <consortium name="EnsemblMetazoa"/>
        </authorList>
    </citation>
    <scope>IDENTIFICATION</scope>
    <source>
        <strain evidence="6">WRAIR2</strain>
    </source>
</reference>
<evidence type="ECO:0000256" key="1">
    <source>
        <dbReference type="ARBA" id="ARBA00004114"/>
    </source>
</evidence>
<dbReference type="STRING" id="7168.A0A182N2Z7"/>
<dbReference type="GO" id="GO:0005814">
    <property type="term" value="C:centriole"/>
    <property type="evidence" value="ECO:0007669"/>
    <property type="project" value="UniProtKB-SubCell"/>
</dbReference>
<evidence type="ECO:0000313" key="6">
    <source>
        <dbReference type="EnsemblMetazoa" id="ADIR002009-PA"/>
    </source>
</evidence>
<evidence type="ECO:0000256" key="2">
    <source>
        <dbReference type="ARBA" id="ARBA00022490"/>
    </source>
</evidence>
<evidence type="ECO:0000256" key="5">
    <source>
        <dbReference type="SAM" id="Coils"/>
    </source>
</evidence>
<evidence type="ECO:0000256" key="4">
    <source>
        <dbReference type="ARBA" id="ARBA00038123"/>
    </source>
</evidence>
<evidence type="ECO:0000256" key="3">
    <source>
        <dbReference type="ARBA" id="ARBA00023212"/>
    </source>
</evidence>
<dbReference type="InterPro" id="IPR051877">
    <property type="entry name" value="Centriole_BasalBody_StrucProt"/>
</dbReference>
<keyword evidence="5" id="KW-0175">Coiled coil</keyword>
<reference evidence="7" key="1">
    <citation type="submission" date="2013-03" db="EMBL/GenBank/DDBJ databases">
        <title>The Genome Sequence of Anopheles dirus WRAIR2.</title>
        <authorList>
            <consortium name="The Broad Institute Genomics Platform"/>
            <person name="Neafsey D.E."/>
            <person name="Walton C."/>
            <person name="Walker B."/>
            <person name="Young S.K."/>
            <person name="Zeng Q."/>
            <person name="Gargeya S."/>
            <person name="Fitzgerald M."/>
            <person name="Haas B."/>
            <person name="Abouelleil A."/>
            <person name="Allen A.W."/>
            <person name="Alvarado L."/>
            <person name="Arachchi H.M."/>
            <person name="Berlin A.M."/>
            <person name="Chapman S.B."/>
            <person name="Gainer-Dewar J."/>
            <person name="Goldberg J."/>
            <person name="Griggs A."/>
            <person name="Gujja S."/>
            <person name="Hansen M."/>
            <person name="Howarth C."/>
            <person name="Imamovic A."/>
            <person name="Ireland A."/>
            <person name="Larimer J."/>
            <person name="McCowan C."/>
            <person name="Murphy C."/>
            <person name="Pearson M."/>
            <person name="Poon T.W."/>
            <person name="Priest M."/>
            <person name="Roberts A."/>
            <person name="Saif S."/>
            <person name="Shea T."/>
            <person name="Sisk P."/>
            <person name="Sykes S."/>
            <person name="Wortman J."/>
            <person name="Nusbaum C."/>
            <person name="Birren B."/>
        </authorList>
    </citation>
    <scope>NUCLEOTIDE SEQUENCE [LARGE SCALE GENOMIC DNA]</scope>
    <source>
        <strain evidence="7">WRAIR2</strain>
    </source>
</reference>
<keyword evidence="3" id="KW-0206">Cytoskeleton</keyword>
<proteinExistence type="inferred from homology"/>
<evidence type="ECO:0000313" key="7">
    <source>
        <dbReference type="Proteomes" id="UP000075884"/>
    </source>
</evidence>
<keyword evidence="2" id="KW-0963">Cytoplasm</keyword>
<evidence type="ECO:0008006" key="8">
    <source>
        <dbReference type="Google" id="ProtNLM"/>
    </source>
</evidence>
<sequence length="221" mass="24973">MEIEARHNDLRNRLDGLGFGQPLPLSAIGIVSAILDDLIQTSEKLKCSNQQIELLHQEKAAWELGVEPFKCDNSRLLAECNELHLELIRQQDKHILANTELRSRIRSLQSEKRQLEEKNLHAECKIRELQAGAGESTKSRKDSVNKQRKPFVSTVRAGAFYQPPKCCDHGMQQLGTDVNPSSRCPCLQAKQADVLQEVERLRVETKHHQEVIDGLKNQVGG</sequence>